<keyword evidence="2" id="KW-1185">Reference proteome</keyword>
<dbReference type="RefSeq" id="XP_003654731.1">
    <property type="nucleotide sequence ID" value="XM_003654683.1"/>
</dbReference>
<dbReference type="EMBL" id="CP003011">
    <property type="protein sequence ID" value="AEO68395.1"/>
    <property type="molecule type" value="Genomic_DNA"/>
</dbReference>
<dbReference type="OrthoDB" id="3763672at2759"/>
<dbReference type="HOGENOM" id="CLU_039661_0_0_1"/>
<dbReference type="GeneID" id="11516318"/>
<evidence type="ECO:0000313" key="1">
    <source>
        <dbReference type="EMBL" id="AEO68395.1"/>
    </source>
</evidence>
<protein>
    <submittedName>
        <fullName evidence="1">Uncharacterized protein</fullName>
    </submittedName>
</protein>
<name>G2R608_THETT</name>
<gene>
    <name evidence="1" type="ORF">THITE_2096274</name>
</gene>
<accession>G2R608</accession>
<dbReference type="AlphaFoldDB" id="G2R608"/>
<dbReference type="eggNOG" id="ENOG502S3RH">
    <property type="taxonomic scope" value="Eukaryota"/>
</dbReference>
<reference evidence="1 2" key="1">
    <citation type="journal article" date="2011" name="Nat. Biotechnol.">
        <title>Comparative genomic analysis of the thermophilic biomass-degrading fungi Myceliophthora thermophila and Thielavia terrestris.</title>
        <authorList>
            <person name="Berka R.M."/>
            <person name="Grigoriev I.V."/>
            <person name="Otillar R."/>
            <person name="Salamov A."/>
            <person name="Grimwood J."/>
            <person name="Reid I."/>
            <person name="Ishmael N."/>
            <person name="John T."/>
            <person name="Darmond C."/>
            <person name="Moisan M.-C."/>
            <person name="Henrissat B."/>
            <person name="Coutinho P.M."/>
            <person name="Lombard V."/>
            <person name="Natvig D.O."/>
            <person name="Lindquist E."/>
            <person name="Schmutz J."/>
            <person name="Lucas S."/>
            <person name="Harris P."/>
            <person name="Powlowski J."/>
            <person name="Bellemare A."/>
            <person name="Taylor D."/>
            <person name="Butler G."/>
            <person name="de Vries R.P."/>
            <person name="Allijn I.E."/>
            <person name="van den Brink J."/>
            <person name="Ushinsky S."/>
            <person name="Storms R."/>
            <person name="Powell A.J."/>
            <person name="Paulsen I.T."/>
            <person name="Elbourne L.D.H."/>
            <person name="Baker S.E."/>
            <person name="Magnuson J."/>
            <person name="LaBoissiere S."/>
            <person name="Clutterbuck A.J."/>
            <person name="Martinez D."/>
            <person name="Wogulis M."/>
            <person name="de Leon A.L."/>
            <person name="Rey M.W."/>
            <person name="Tsang A."/>
        </authorList>
    </citation>
    <scope>NUCLEOTIDE SEQUENCE [LARGE SCALE GENOMIC DNA]</scope>
    <source>
        <strain evidence="2">ATCC 38088 / NRRL 8126</strain>
    </source>
</reference>
<proteinExistence type="predicted"/>
<dbReference type="Proteomes" id="UP000008181">
    <property type="component" value="Chromosome 3"/>
</dbReference>
<dbReference type="KEGG" id="ttt:THITE_2096274"/>
<sequence>MGLNGAAVPARPTPRSILTTISNSKLPFLNSLQFQNDGPHPAIIPFTISPRPQTESRVDNGGHQHWQKPLGRDILIVDIDMRSPNGENEVFNNATKMAREAYKFVVFINADAMIEPLEVPMGFLFNRWNISPDTSIAMPVDTKPVVDGKDHSSADSKGKEVLNTGDIVLQNLPYTFEMLDAWIDCTSEKRNPGCGEWRQNWSHEQRAYSEYIRIDIKPTGNNAVEIPCNEANGCPGEIDFSETIIDDCRGEFTRHYPGCGSHKDILKTNTADAIVQSLGELLQKKFELNQERILVEEVRQ</sequence>
<evidence type="ECO:0000313" key="2">
    <source>
        <dbReference type="Proteomes" id="UP000008181"/>
    </source>
</evidence>
<organism evidence="1 2">
    <name type="scientific">Thermothielavioides terrestris (strain ATCC 38088 / NRRL 8126)</name>
    <name type="common">Thielavia terrestris</name>
    <dbReference type="NCBI Taxonomy" id="578455"/>
    <lineage>
        <taxon>Eukaryota</taxon>
        <taxon>Fungi</taxon>
        <taxon>Dikarya</taxon>
        <taxon>Ascomycota</taxon>
        <taxon>Pezizomycotina</taxon>
        <taxon>Sordariomycetes</taxon>
        <taxon>Sordariomycetidae</taxon>
        <taxon>Sordariales</taxon>
        <taxon>Chaetomiaceae</taxon>
        <taxon>Thermothielavioides</taxon>
        <taxon>Thermothielavioides terrestris</taxon>
    </lineage>
</organism>